<evidence type="ECO:0000313" key="4">
    <source>
        <dbReference type="Proteomes" id="UP001274571"/>
    </source>
</evidence>
<dbReference type="PANTHER" id="PTHR43581">
    <property type="entry name" value="ATP/GTP PHOSPHATASE"/>
    <property type="match status" value="1"/>
</dbReference>
<dbReference type="InterPro" id="IPR003593">
    <property type="entry name" value="AAA+_ATPase"/>
</dbReference>
<dbReference type="PANTHER" id="PTHR43581:SF2">
    <property type="entry name" value="EXCINUCLEASE ATPASE SUBUNIT"/>
    <property type="match status" value="1"/>
</dbReference>
<comment type="caution">
    <text evidence="3">The sequence shown here is derived from an EMBL/GenBank/DDBJ whole genome shotgun (WGS) entry which is preliminary data.</text>
</comment>
<organism evidence="3 4">
    <name type="scientific">Bacillus thuringiensis</name>
    <dbReference type="NCBI Taxonomy" id="1428"/>
    <lineage>
        <taxon>Bacteria</taxon>
        <taxon>Bacillati</taxon>
        <taxon>Bacillota</taxon>
        <taxon>Bacilli</taxon>
        <taxon>Bacillales</taxon>
        <taxon>Bacillaceae</taxon>
        <taxon>Bacillus</taxon>
        <taxon>Bacillus cereus group</taxon>
    </lineage>
</organism>
<dbReference type="GO" id="GO:0016887">
    <property type="term" value="F:ATP hydrolysis activity"/>
    <property type="evidence" value="ECO:0007669"/>
    <property type="project" value="InterPro"/>
</dbReference>
<evidence type="ECO:0000259" key="2">
    <source>
        <dbReference type="SMART" id="SM00382"/>
    </source>
</evidence>
<dbReference type="Proteomes" id="UP001274571">
    <property type="component" value="Unassembled WGS sequence"/>
</dbReference>
<dbReference type="Pfam" id="PF13476">
    <property type="entry name" value="AAA_23"/>
    <property type="match status" value="1"/>
</dbReference>
<dbReference type="GO" id="GO:0005524">
    <property type="term" value="F:ATP binding"/>
    <property type="evidence" value="ECO:0007669"/>
    <property type="project" value="InterPro"/>
</dbReference>
<dbReference type="InterPro" id="IPR051396">
    <property type="entry name" value="Bact_Antivir_Def_Nuclease"/>
</dbReference>
<feature type="domain" description="AAA+ ATPase" evidence="2">
    <location>
        <begin position="320"/>
        <end position="584"/>
    </location>
</feature>
<dbReference type="RefSeq" id="WP_320480837.1">
    <property type="nucleotide sequence ID" value="NZ_JAXCMD010000001.1"/>
</dbReference>
<protein>
    <submittedName>
        <fullName evidence="3">AAA family ATPase</fullName>
    </submittedName>
</protein>
<dbReference type="InterPro" id="IPR038729">
    <property type="entry name" value="Rad50/SbcC_AAA"/>
</dbReference>
<dbReference type="SMART" id="SM00382">
    <property type="entry name" value="AAA"/>
    <property type="match status" value="1"/>
</dbReference>
<feature type="coiled-coil region" evidence="1">
    <location>
        <begin position="638"/>
        <end position="665"/>
    </location>
</feature>
<dbReference type="EMBL" id="JAXCMD010000001">
    <property type="protein sequence ID" value="MDY0850432.1"/>
    <property type="molecule type" value="Genomic_DNA"/>
</dbReference>
<reference evidence="3" key="1">
    <citation type="submission" date="2023-11" db="EMBL/GenBank/DDBJ databases">
        <title>Genome Sequence of Bacillus thuringiensis stain BLB 30AF.</title>
        <authorList>
            <person name="Farhat A."/>
        </authorList>
    </citation>
    <scope>NUCLEOTIDE SEQUENCE</scope>
    <source>
        <strain evidence="3">BLB30AF</strain>
    </source>
</reference>
<accession>A0AAW9GGC7</accession>
<dbReference type="GO" id="GO:0006302">
    <property type="term" value="P:double-strand break repair"/>
    <property type="evidence" value="ECO:0007669"/>
    <property type="project" value="InterPro"/>
</dbReference>
<name>A0AAW9GGC7_BACTU</name>
<dbReference type="Gene3D" id="3.40.50.300">
    <property type="entry name" value="P-loop containing nucleotide triphosphate hydrolases"/>
    <property type="match status" value="2"/>
</dbReference>
<gene>
    <name evidence="3" type="ORF">SOH20_05785</name>
</gene>
<dbReference type="AlphaFoldDB" id="A0AAW9GGC7"/>
<dbReference type="SUPFAM" id="SSF52540">
    <property type="entry name" value="P-loop containing nucleoside triphosphate hydrolases"/>
    <property type="match status" value="1"/>
</dbReference>
<sequence>MIRIDKNEKMTWLFDELAAFRVQNLQRLQHEKDELDSLITECFNGKCSYCENSMEFVEVQIDYYRPIYGALNTVDGTFHKELYMWLENDSDNLFSICVECNRAKSNRFPVEGEVAFFNARKKILTKEKRLLLNPYRDYPEKHFSYSSDGRIYPRTKKGKFSIDILNLNRPSLIEARSVEYLRFEDVCNRYIENENGWNIEDILREIKKESIFAGLKRYILSELILSGSVEYTGELDEYLKGILSKSELLYFIEVNKNNYSEIREQKYFDMEKKINRYNVADDDDIVKYFSVQRIIEKIEIRNFKIIKDLELDLTLSKSKNAPWLMLLGENGIGKSSILQAVTLALVGEKERIKLLKEINKDPRDYISHGANEGYIKIYLSGMLDPISLHFSKNWNQFRGENHQTLRTLLLAYGSTRLLPRDNMEVNPTVTWARIDNLFNPFIPLVHVKEYLMSLNDEDFFNVGRAIESIILEDVKIFRDRSKETLFFKLHNSTVELEELSDGYQTVIALATDIMMVMKNRWRSFDAEGIVLIDEIDAHLHPRWNIEIVTRLKKAFPKIQFIATSHNPLSLRGLIDGEVAVLLEDEDKEPYVIQNLPSQEEFNVETLLTSKFFGLYDTMPELNKLFNRYYLLLSNPNRSVDEELEVQSLKRKLSEYEKVGTTLREQKFYELVDSYIANSRMKNSNSTNQDFKDVIKQAIQYFER</sequence>
<evidence type="ECO:0000313" key="3">
    <source>
        <dbReference type="EMBL" id="MDY0850432.1"/>
    </source>
</evidence>
<dbReference type="InterPro" id="IPR003959">
    <property type="entry name" value="ATPase_AAA_core"/>
</dbReference>
<dbReference type="Gene3D" id="1.10.30.50">
    <property type="match status" value="1"/>
</dbReference>
<keyword evidence="1" id="KW-0175">Coiled coil</keyword>
<dbReference type="Pfam" id="PF13304">
    <property type="entry name" value="AAA_21"/>
    <property type="match status" value="1"/>
</dbReference>
<evidence type="ECO:0000256" key="1">
    <source>
        <dbReference type="SAM" id="Coils"/>
    </source>
</evidence>
<dbReference type="InterPro" id="IPR027417">
    <property type="entry name" value="P-loop_NTPase"/>
</dbReference>
<proteinExistence type="predicted"/>